<keyword evidence="1" id="KW-1133">Transmembrane helix</keyword>
<feature type="transmembrane region" description="Helical" evidence="1">
    <location>
        <begin position="38"/>
        <end position="57"/>
    </location>
</feature>
<organism evidence="2 3">
    <name type="scientific">Actinomadura yumaensis</name>
    <dbReference type="NCBI Taxonomy" id="111807"/>
    <lineage>
        <taxon>Bacteria</taxon>
        <taxon>Bacillati</taxon>
        <taxon>Actinomycetota</taxon>
        <taxon>Actinomycetes</taxon>
        <taxon>Streptosporangiales</taxon>
        <taxon>Thermomonosporaceae</taxon>
        <taxon>Actinomadura</taxon>
    </lineage>
</organism>
<dbReference type="EMBL" id="JBHSXS010000083">
    <property type="protein sequence ID" value="MFC6887339.1"/>
    <property type="molecule type" value="Genomic_DNA"/>
</dbReference>
<evidence type="ECO:0000313" key="3">
    <source>
        <dbReference type="Proteomes" id="UP001596380"/>
    </source>
</evidence>
<keyword evidence="1" id="KW-0812">Transmembrane</keyword>
<evidence type="ECO:0000256" key="1">
    <source>
        <dbReference type="SAM" id="Phobius"/>
    </source>
</evidence>
<dbReference type="RefSeq" id="WP_160821965.1">
    <property type="nucleotide sequence ID" value="NZ_JBHSXS010000083.1"/>
</dbReference>
<comment type="caution">
    <text evidence="2">The sequence shown here is derived from an EMBL/GenBank/DDBJ whole genome shotgun (WGS) entry which is preliminary data.</text>
</comment>
<reference evidence="3" key="1">
    <citation type="journal article" date="2019" name="Int. J. Syst. Evol. Microbiol.">
        <title>The Global Catalogue of Microorganisms (GCM) 10K type strain sequencing project: providing services to taxonomists for standard genome sequencing and annotation.</title>
        <authorList>
            <consortium name="The Broad Institute Genomics Platform"/>
            <consortium name="The Broad Institute Genome Sequencing Center for Infectious Disease"/>
            <person name="Wu L."/>
            <person name="Ma J."/>
        </authorList>
    </citation>
    <scope>NUCLEOTIDE SEQUENCE [LARGE SCALE GENOMIC DNA]</scope>
    <source>
        <strain evidence="3">JCM 3369</strain>
    </source>
</reference>
<keyword evidence="3" id="KW-1185">Reference proteome</keyword>
<keyword evidence="1" id="KW-0472">Membrane</keyword>
<feature type="transmembrane region" description="Helical" evidence="1">
    <location>
        <begin position="64"/>
        <end position="81"/>
    </location>
</feature>
<protein>
    <recommendedName>
        <fullName evidence="4">Integral membrane protein</fullName>
    </recommendedName>
</protein>
<accession>A0ABW2CZQ5</accession>
<dbReference type="Proteomes" id="UP001596380">
    <property type="component" value="Unassembled WGS sequence"/>
</dbReference>
<gene>
    <name evidence="2" type="ORF">ACFQKB_46780</name>
</gene>
<proteinExistence type="predicted"/>
<sequence>MPPLRQDVARPLGAVLFLGIAVLHFQAIGPGFAVQPYLGVSLILGTATALGGVAGTLAEDRDRIWWYALAEGLLTAAAYAVERLPGLPLAGRDPGRWYGSPGARTLAFLGVLLAVLAAWTLLARFRRRRTRMPVTSAYDRDLMSIPRPNRSGE</sequence>
<evidence type="ECO:0000313" key="2">
    <source>
        <dbReference type="EMBL" id="MFC6887339.1"/>
    </source>
</evidence>
<evidence type="ECO:0008006" key="4">
    <source>
        <dbReference type="Google" id="ProtNLM"/>
    </source>
</evidence>
<name>A0ABW2CZQ5_9ACTN</name>
<feature type="transmembrane region" description="Helical" evidence="1">
    <location>
        <begin position="101"/>
        <end position="122"/>
    </location>
</feature>
<feature type="transmembrane region" description="Helical" evidence="1">
    <location>
        <begin position="12"/>
        <end position="32"/>
    </location>
</feature>